<sequence length="80" mass="8689">MIADDVPESPKPQTSLSDVTEIQHEGGKTTPNSIMECSQNTTITSGGNGQKILKLIHPEKDKTDENSCFIPVNEVEFGMV</sequence>
<dbReference type="AlphaFoldDB" id="A0A0R3TBC5"/>
<dbReference type="OrthoDB" id="10349243at2759"/>
<feature type="compositionally biased region" description="Polar residues" evidence="1">
    <location>
        <begin position="11"/>
        <end position="20"/>
    </location>
</feature>
<dbReference type="Proteomes" id="UP000278807">
    <property type="component" value="Unassembled WGS sequence"/>
</dbReference>
<reference evidence="2 3" key="2">
    <citation type="submission" date="2018-11" db="EMBL/GenBank/DDBJ databases">
        <authorList>
            <consortium name="Pathogen Informatics"/>
        </authorList>
    </citation>
    <scope>NUCLEOTIDE SEQUENCE [LARGE SCALE GENOMIC DNA]</scope>
</reference>
<dbReference type="WBParaSite" id="HNAJ_0000436401-mRNA-1">
    <property type="protein sequence ID" value="HNAJ_0000436401-mRNA-1"/>
    <property type="gene ID" value="HNAJ_0000436401"/>
</dbReference>
<evidence type="ECO:0000313" key="2">
    <source>
        <dbReference type="EMBL" id="VDO00222.1"/>
    </source>
</evidence>
<keyword evidence="3" id="KW-1185">Reference proteome</keyword>
<accession>A0A0R3TBC5</accession>
<proteinExistence type="predicted"/>
<evidence type="ECO:0000313" key="4">
    <source>
        <dbReference type="WBParaSite" id="HNAJ_0000436401-mRNA-1"/>
    </source>
</evidence>
<gene>
    <name evidence="2" type="ORF">HNAJ_LOCUS4362</name>
</gene>
<reference evidence="4" key="1">
    <citation type="submission" date="2017-02" db="UniProtKB">
        <authorList>
            <consortium name="WormBaseParasite"/>
        </authorList>
    </citation>
    <scope>IDENTIFICATION</scope>
</reference>
<feature type="region of interest" description="Disordered" evidence="1">
    <location>
        <begin position="1"/>
        <end position="35"/>
    </location>
</feature>
<dbReference type="EMBL" id="UZAE01003015">
    <property type="protein sequence ID" value="VDO00222.1"/>
    <property type="molecule type" value="Genomic_DNA"/>
</dbReference>
<organism evidence="4">
    <name type="scientific">Rodentolepis nana</name>
    <name type="common">Dwarf tapeworm</name>
    <name type="synonym">Hymenolepis nana</name>
    <dbReference type="NCBI Taxonomy" id="102285"/>
    <lineage>
        <taxon>Eukaryota</taxon>
        <taxon>Metazoa</taxon>
        <taxon>Spiralia</taxon>
        <taxon>Lophotrochozoa</taxon>
        <taxon>Platyhelminthes</taxon>
        <taxon>Cestoda</taxon>
        <taxon>Eucestoda</taxon>
        <taxon>Cyclophyllidea</taxon>
        <taxon>Hymenolepididae</taxon>
        <taxon>Rodentolepis</taxon>
    </lineage>
</organism>
<protein>
    <submittedName>
        <fullName evidence="2 4">Uncharacterized protein</fullName>
    </submittedName>
</protein>
<evidence type="ECO:0000313" key="3">
    <source>
        <dbReference type="Proteomes" id="UP000278807"/>
    </source>
</evidence>
<evidence type="ECO:0000256" key="1">
    <source>
        <dbReference type="SAM" id="MobiDB-lite"/>
    </source>
</evidence>
<name>A0A0R3TBC5_RODNA</name>